<feature type="domain" description="DNA primase large subunit C-terminal" evidence="11">
    <location>
        <begin position="303"/>
        <end position="481"/>
    </location>
</feature>
<proteinExistence type="inferred from homology"/>
<evidence type="ECO:0000256" key="4">
    <source>
        <dbReference type="ARBA" id="ARBA00022515"/>
    </source>
</evidence>
<evidence type="ECO:0000256" key="6">
    <source>
        <dbReference type="ARBA" id="ARBA00022723"/>
    </source>
</evidence>
<evidence type="ECO:0000256" key="10">
    <source>
        <dbReference type="SAM" id="MobiDB-lite"/>
    </source>
</evidence>
<comment type="caution">
    <text evidence="12">The sequence shown here is derived from an EMBL/GenBank/DDBJ whole genome shotgun (WGS) entry which is preliminary data.</text>
</comment>
<dbReference type="PANTHER" id="PTHR10537:SF3">
    <property type="entry name" value="DNA PRIMASE LARGE SUBUNIT"/>
    <property type="match status" value="1"/>
</dbReference>
<dbReference type="Pfam" id="PF04104">
    <property type="entry name" value="DNA_primase_lrg"/>
    <property type="match status" value="1"/>
</dbReference>
<evidence type="ECO:0000256" key="7">
    <source>
        <dbReference type="ARBA" id="ARBA00023004"/>
    </source>
</evidence>
<dbReference type="GO" id="GO:0046872">
    <property type="term" value="F:metal ion binding"/>
    <property type="evidence" value="ECO:0007669"/>
    <property type="project" value="UniProtKB-KW"/>
</dbReference>
<evidence type="ECO:0000256" key="2">
    <source>
        <dbReference type="ARBA" id="ARBA00010564"/>
    </source>
</evidence>
<gene>
    <name evidence="12" type="ORF">GpartN1_g2035.t1</name>
</gene>
<dbReference type="InterPro" id="IPR007238">
    <property type="entry name" value="DNA_primase_lsu_euk/arc"/>
</dbReference>
<sequence length="505" mass="58644">MQFPESSVASPLSEKGSNKRHFLGYKPQFYLQCPSDEAPIESLWEIAAQRLELLQEIDKLRSRNSSFQELASAIEKSLFLRRHQNEYYSYEDIIPDRLSDAETRDVLSHYLLRLAFCKERNAQVWFLQNETVLFQWRLENSAPPQIDALLDQLQSLCSEEEISLRKVVKNLDQVSEFAQLYHRLYQKLPNSMTLMLYQVPFEQVPELVRHRSVIIRSGYAYLFPEQLTSFLVSRFRSLLSKNLGVLRKMVHVAEEQEQLKLLLESLRESQQLFVNQFSSYSLEAAEKSGKAIHLEDLPQVMFHMPLCMFRLMKRLEQNHHLKHGARLQLGLFLKGCGLSMEESVHFWKTEFSKGGISSDKFDKEYAYAIRHHYGKEGKRASYTPYSCMKIIQQRPSAHEEHGCPFRELNSNSLDNLLQTYGIQDAECRASIVQKAQEGHFQVACGLTMQMKKLGRLTVSEGTASTEESDSHSITTHPNHYFFESLARKENYSPGSDNSPNRERRH</sequence>
<dbReference type="OrthoDB" id="421393at2759"/>
<dbReference type="Pfam" id="PF26466">
    <property type="entry name" value="DNA_primase_lrg_N"/>
    <property type="match status" value="1"/>
</dbReference>
<dbReference type="GO" id="GO:0005658">
    <property type="term" value="C:alpha DNA polymerase:primase complex"/>
    <property type="evidence" value="ECO:0007669"/>
    <property type="project" value="TreeGrafter"/>
</dbReference>
<evidence type="ECO:0000256" key="9">
    <source>
        <dbReference type="ARBA" id="ARBA00023125"/>
    </source>
</evidence>
<evidence type="ECO:0000256" key="3">
    <source>
        <dbReference type="ARBA" id="ARBA00022485"/>
    </source>
</evidence>
<dbReference type="CDD" id="cd07322">
    <property type="entry name" value="PriL_PriS_Eukaryotic"/>
    <property type="match status" value="1"/>
</dbReference>
<dbReference type="PANTHER" id="PTHR10537">
    <property type="entry name" value="DNA PRIMASE LARGE SUBUNIT"/>
    <property type="match status" value="1"/>
</dbReference>
<organism evidence="12 13">
    <name type="scientific">Galdieria partita</name>
    <dbReference type="NCBI Taxonomy" id="83374"/>
    <lineage>
        <taxon>Eukaryota</taxon>
        <taxon>Rhodophyta</taxon>
        <taxon>Bangiophyceae</taxon>
        <taxon>Galdieriales</taxon>
        <taxon>Galdieriaceae</taxon>
        <taxon>Galdieria</taxon>
    </lineage>
</organism>
<keyword evidence="6" id="KW-0479">Metal-binding</keyword>
<comment type="cofactor">
    <cofactor evidence="1">
        <name>[4Fe-4S] cluster</name>
        <dbReference type="ChEBI" id="CHEBI:49883"/>
    </cofactor>
</comment>
<evidence type="ECO:0000256" key="5">
    <source>
        <dbReference type="ARBA" id="ARBA00022705"/>
    </source>
</evidence>
<keyword evidence="3" id="KW-0004">4Fe-4S</keyword>
<keyword evidence="4" id="KW-0639">Primosome</keyword>
<evidence type="ECO:0000256" key="8">
    <source>
        <dbReference type="ARBA" id="ARBA00023014"/>
    </source>
</evidence>
<keyword evidence="9" id="KW-0238">DNA-binding</keyword>
<comment type="similarity">
    <text evidence="2">Belongs to the eukaryotic-type primase large subunit family.</text>
</comment>
<accession>A0A9C7PTN7</accession>
<evidence type="ECO:0000313" key="13">
    <source>
        <dbReference type="Proteomes" id="UP001061958"/>
    </source>
</evidence>
<dbReference type="EMBL" id="BQMJ01000014">
    <property type="protein sequence ID" value="GJQ10244.1"/>
    <property type="molecule type" value="Genomic_DNA"/>
</dbReference>
<dbReference type="GO" id="GO:0006270">
    <property type="term" value="P:DNA replication initiation"/>
    <property type="evidence" value="ECO:0007669"/>
    <property type="project" value="TreeGrafter"/>
</dbReference>
<evidence type="ECO:0000259" key="11">
    <source>
        <dbReference type="Pfam" id="PF04104"/>
    </source>
</evidence>
<evidence type="ECO:0000313" key="12">
    <source>
        <dbReference type="EMBL" id="GJQ10244.1"/>
    </source>
</evidence>
<reference evidence="12" key="2">
    <citation type="submission" date="2022-01" db="EMBL/GenBank/DDBJ databases">
        <authorList>
            <person name="Hirooka S."/>
            <person name="Miyagishima S.Y."/>
        </authorList>
    </citation>
    <scope>NUCLEOTIDE SEQUENCE</scope>
    <source>
        <strain evidence="12">NBRC 102759</strain>
    </source>
</reference>
<keyword evidence="5" id="KW-0235">DNA replication</keyword>
<keyword evidence="13" id="KW-1185">Reference proteome</keyword>
<keyword evidence="7" id="KW-0408">Iron</keyword>
<feature type="region of interest" description="Disordered" evidence="10">
    <location>
        <begin position="484"/>
        <end position="505"/>
    </location>
</feature>
<keyword evidence="8" id="KW-0411">Iron-sulfur</keyword>
<reference evidence="12" key="1">
    <citation type="journal article" date="2022" name="Proc. Natl. Acad. Sci. U.S.A.">
        <title>Life cycle and functional genomics of the unicellular red alga Galdieria for elucidating algal and plant evolution and industrial use.</title>
        <authorList>
            <person name="Hirooka S."/>
            <person name="Itabashi T."/>
            <person name="Ichinose T.M."/>
            <person name="Onuma R."/>
            <person name="Fujiwara T."/>
            <person name="Yamashita S."/>
            <person name="Jong L.W."/>
            <person name="Tomita R."/>
            <person name="Iwane A.H."/>
            <person name="Miyagishima S.Y."/>
        </authorList>
    </citation>
    <scope>NUCLEOTIDE SEQUENCE</scope>
    <source>
        <strain evidence="12">NBRC 102759</strain>
    </source>
</reference>
<dbReference type="GO" id="GO:0051539">
    <property type="term" value="F:4 iron, 4 sulfur cluster binding"/>
    <property type="evidence" value="ECO:0007669"/>
    <property type="project" value="UniProtKB-KW"/>
</dbReference>
<dbReference type="Gene3D" id="1.20.930.80">
    <property type="match status" value="1"/>
</dbReference>
<dbReference type="GO" id="GO:0006269">
    <property type="term" value="P:DNA replication, synthesis of primer"/>
    <property type="evidence" value="ECO:0007669"/>
    <property type="project" value="UniProtKB-KW"/>
</dbReference>
<dbReference type="GO" id="GO:0003677">
    <property type="term" value="F:DNA binding"/>
    <property type="evidence" value="ECO:0007669"/>
    <property type="project" value="UniProtKB-KW"/>
</dbReference>
<dbReference type="InterPro" id="IPR016558">
    <property type="entry name" value="DNA_primase_lsu_euk"/>
</dbReference>
<protein>
    <recommendedName>
        <fullName evidence="11">DNA primase large subunit C-terminal domain-containing protein</fullName>
    </recommendedName>
</protein>
<evidence type="ECO:0000256" key="1">
    <source>
        <dbReference type="ARBA" id="ARBA00001966"/>
    </source>
</evidence>
<name>A0A9C7PTN7_9RHOD</name>
<dbReference type="AlphaFoldDB" id="A0A9C7PTN7"/>
<dbReference type="InterPro" id="IPR058560">
    <property type="entry name" value="DNA_primase_C"/>
</dbReference>
<dbReference type="Proteomes" id="UP001061958">
    <property type="component" value="Unassembled WGS sequence"/>
</dbReference>